<dbReference type="PANTHER" id="PTHR11482">
    <property type="entry name" value="ARGININE/DIAMINOPIMELATE/ORNITHINE DECARBOXYLASE"/>
    <property type="match status" value="1"/>
</dbReference>
<dbReference type="PRINTS" id="PR01179">
    <property type="entry name" value="ODADCRBXLASE"/>
</dbReference>
<keyword evidence="4" id="KW-0456">Lyase</keyword>
<dbReference type="GO" id="GO:0033387">
    <property type="term" value="P:putrescine biosynthetic process from arginine, via ornithine"/>
    <property type="evidence" value="ECO:0007669"/>
    <property type="project" value="TreeGrafter"/>
</dbReference>
<reference evidence="7 8" key="1">
    <citation type="journal article" date="2019" name="Sci. Data">
        <title>Hybrid genome assembly and annotation of Danionella translucida.</title>
        <authorList>
            <person name="Kadobianskyi M."/>
            <person name="Schulze L."/>
            <person name="Schuelke M."/>
            <person name="Judkewitz B."/>
        </authorList>
    </citation>
    <scope>NUCLEOTIDE SEQUENCE [LARGE SCALE GENOMIC DNA]</scope>
    <source>
        <strain evidence="7 8">Bolton</strain>
    </source>
</reference>
<dbReference type="SUPFAM" id="SSF51419">
    <property type="entry name" value="PLP-binding barrel"/>
    <property type="match status" value="1"/>
</dbReference>
<organism evidence="7 8">
    <name type="scientific">Danionella cerebrum</name>
    <dbReference type="NCBI Taxonomy" id="2873325"/>
    <lineage>
        <taxon>Eukaryota</taxon>
        <taxon>Metazoa</taxon>
        <taxon>Chordata</taxon>
        <taxon>Craniata</taxon>
        <taxon>Vertebrata</taxon>
        <taxon>Euteleostomi</taxon>
        <taxon>Actinopterygii</taxon>
        <taxon>Neopterygii</taxon>
        <taxon>Teleostei</taxon>
        <taxon>Ostariophysi</taxon>
        <taxon>Cypriniformes</taxon>
        <taxon>Danionidae</taxon>
        <taxon>Danioninae</taxon>
        <taxon>Danionella</taxon>
    </lineage>
</organism>
<comment type="similarity">
    <text evidence="2">Belongs to the Orn/Lys/Arg decarboxylase class-II family.</text>
</comment>
<dbReference type="PANTHER" id="PTHR11482:SF7">
    <property type="entry name" value="ANTIZYME INHIBITOR 1"/>
    <property type="match status" value="1"/>
</dbReference>
<keyword evidence="3" id="KW-0663">Pyridoxal phosphate</keyword>
<dbReference type="InterPro" id="IPR002433">
    <property type="entry name" value="Orn_de-COase"/>
</dbReference>
<dbReference type="EMBL" id="SRMA01026034">
    <property type="protein sequence ID" value="TRY88603.1"/>
    <property type="molecule type" value="Genomic_DNA"/>
</dbReference>
<sequence length="434" mass="47985">MKGFQDEVELLDGSMVLGDLINKHIYDRTCAEKSPFFVADLGEIVKQHIRWRAKMKQIRPFYSVKSNSSPVVLDVLAALGTGFVCSNKKEVDLVKGFGVQSHDIILAGACKQLSHIKHAAKHHITLLVCDNEVEMRKIARFHPKANLLLWLRPGHCCEETLLPFGSSLKNCRHLMKSAAELGLRVTGVKFSVPSCCQHRQSFSHAVAEARCVFDMGEEHGFKMNILDIGDSFDGSEAQMDEVNAELKPMLDMYFPLSAGLSIIAEPGAYYVSSAFTLAINIIDKKNLALDLSGQSQRSCHIDNSEGQGTAVICQDDLTLHPLFIPPTPSFKHLVIRLPGSLSEVSPEEPLFSSCLWGPSEDNLDQIVDRCLLPELSVGDWLIFRNAGASIQGSLFINGEQRKPAVFYCITPCDWKEILNCGITLDVGMKNVSLL</sequence>
<dbReference type="OrthoDB" id="5034579at2759"/>
<evidence type="ECO:0000259" key="6">
    <source>
        <dbReference type="Pfam" id="PF02784"/>
    </source>
</evidence>
<dbReference type="FunFam" id="3.20.20.10:FF:000005">
    <property type="entry name" value="Ornithine decarboxylase"/>
    <property type="match status" value="1"/>
</dbReference>
<evidence type="ECO:0000256" key="4">
    <source>
        <dbReference type="ARBA" id="ARBA00023239"/>
    </source>
</evidence>
<proteinExistence type="inferred from homology"/>
<dbReference type="SUPFAM" id="SSF50621">
    <property type="entry name" value="Alanine racemase C-terminal domain-like"/>
    <property type="match status" value="1"/>
</dbReference>
<dbReference type="STRING" id="623744.A0A553QFB2"/>
<evidence type="ECO:0000313" key="7">
    <source>
        <dbReference type="EMBL" id="TRY88603.1"/>
    </source>
</evidence>
<accession>A0A553QFB2</accession>
<comment type="caution">
    <text evidence="7">The sequence shown here is derived from an EMBL/GenBank/DDBJ whole genome shotgun (WGS) entry which is preliminary data.</text>
</comment>
<dbReference type="GO" id="GO:0004586">
    <property type="term" value="F:ornithine decarboxylase activity"/>
    <property type="evidence" value="ECO:0007669"/>
    <property type="project" value="TreeGrafter"/>
</dbReference>
<dbReference type="GO" id="GO:0005737">
    <property type="term" value="C:cytoplasm"/>
    <property type="evidence" value="ECO:0007669"/>
    <property type="project" value="TreeGrafter"/>
</dbReference>
<evidence type="ECO:0000256" key="3">
    <source>
        <dbReference type="ARBA" id="ARBA00022898"/>
    </source>
</evidence>
<evidence type="ECO:0000256" key="5">
    <source>
        <dbReference type="ARBA" id="ARBA00037173"/>
    </source>
</evidence>
<dbReference type="PRINTS" id="PR01182">
    <property type="entry name" value="ORNDCRBXLASE"/>
</dbReference>
<dbReference type="InterPro" id="IPR000183">
    <property type="entry name" value="Orn/DAP/Arg_de-COase"/>
</dbReference>
<gene>
    <name evidence="7" type="ORF">DNTS_029997</name>
</gene>
<dbReference type="Proteomes" id="UP000316079">
    <property type="component" value="Unassembled WGS sequence"/>
</dbReference>
<dbReference type="GO" id="GO:1902269">
    <property type="term" value="P:positive regulation of polyamine transmembrane transport"/>
    <property type="evidence" value="ECO:0007669"/>
    <property type="project" value="TreeGrafter"/>
</dbReference>
<comment type="cofactor">
    <cofactor evidence="1">
        <name>pyridoxal 5'-phosphate</name>
        <dbReference type="ChEBI" id="CHEBI:597326"/>
    </cofactor>
</comment>
<evidence type="ECO:0000313" key="8">
    <source>
        <dbReference type="Proteomes" id="UP000316079"/>
    </source>
</evidence>
<keyword evidence="8" id="KW-1185">Reference proteome</keyword>
<name>A0A553QFB2_9TELE</name>
<comment type="function">
    <text evidence="5">Catalyzes the first and rate-limiting step of polyamine biosynthesis that converts ornithine into putrescine, which is the precursor for the polyamines, spermidine and spermine. Polyamines are essential for cell proliferation and are implicated in cellular processes, ranging from DNA replication to apoptosis.</text>
</comment>
<evidence type="ECO:0000256" key="1">
    <source>
        <dbReference type="ARBA" id="ARBA00001933"/>
    </source>
</evidence>
<dbReference type="Pfam" id="PF02784">
    <property type="entry name" value="Orn_Arg_deC_N"/>
    <property type="match status" value="1"/>
</dbReference>
<dbReference type="InterPro" id="IPR029066">
    <property type="entry name" value="PLP-binding_barrel"/>
</dbReference>
<dbReference type="Gene3D" id="2.40.37.10">
    <property type="entry name" value="Lyase, Ornithine Decarboxylase, Chain A, domain 1"/>
    <property type="match status" value="1"/>
</dbReference>
<dbReference type="Gene3D" id="3.20.20.10">
    <property type="entry name" value="Alanine racemase"/>
    <property type="match status" value="1"/>
</dbReference>
<evidence type="ECO:0000256" key="2">
    <source>
        <dbReference type="ARBA" id="ARBA00008872"/>
    </source>
</evidence>
<dbReference type="GO" id="GO:0042978">
    <property type="term" value="F:ornithine decarboxylase activator activity"/>
    <property type="evidence" value="ECO:0007669"/>
    <property type="project" value="TreeGrafter"/>
</dbReference>
<dbReference type="AlphaFoldDB" id="A0A553QFB2"/>
<feature type="domain" description="Orn/DAP/Arg decarboxylase 2 N-terminal" evidence="6">
    <location>
        <begin position="41"/>
        <end position="272"/>
    </location>
</feature>
<dbReference type="InterPro" id="IPR022644">
    <property type="entry name" value="De-COase2_N"/>
</dbReference>
<protein>
    <recommendedName>
        <fullName evidence="6">Orn/DAP/Arg decarboxylase 2 N-terminal domain-containing protein</fullName>
    </recommendedName>
</protein>
<dbReference type="InterPro" id="IPR009006">
    <property type="entry name" value="Ala_racemase/Decarboxylase_C"/>
</dbReference>
<dbReference type="GO" id="GO:0042177">
    <property type="term" value="P:negative regulation of protein catabolic process"/>
    <property type="evidence" value="ECO:0007669"/>
    <property type="project" value="TreeGrafter"/>
</dbReference>